<evidence type="ECO:0000259" key="2">
    <source>
        <dbReference type="PROSITE" id="PS50076"/>
    </source>
</evidence>
<evidence type="ECO:0000256" key="1">
    <source>
        <dbReference type="SAM" id="MobiDB-lite"/>
    </source>
</evidence>
<dbReference type="InterPro" id="IPR001623">
    <property type="entry name" value="DnaJ_domain"/>
</dbReference>
<name>A0A8H7F8Z9_AGABI</name>
<comment type="caution">
    <text evidence="3">The sequence shown here is derived from an EMBL/GenBank/DDBJ whole genome shotgun (WGS) entry which is preliminary data.</text>
</comment>
<dbReference type="PANTHER" id="PTHR24074">
    <property type="entry name" value="CO-CHAPERONE PROTEIN DJLA"/>
    <property type="match status" value="1"/>
</dbReference>
<protein>
    <recommendedName>
        <fullName evidence="2">J domain-containing protein</fullName>
    </recommendedName>
</protein>
<evidence type="ECO:0000313" key="4">
    <source>
        <dbReference type="Proteomes" id="UP000629468"/>
    </source>
</evidence>
<feature type="compositionally biased region" description="Basic and acidic residues" evidence="1">
    <location>
        <begin position="189"/>
        <end position="204"/>
    </location>
</feature>
<gene>
    <name evidence="3" type="ORF">Agabi119p4_2396</name>
</gene>
<sequence>MQKFLSLSCYRFRTTGLLARGHATSSRTAPNSYPYPTIKNPTPHQIFHLPQSATENDIKARYFDLVRIYHPDKASSSIHPDIAHERFQAITTAYDILRGKKASGFSGHSNPQDLSYQTTAAYRAARKRRQELYSSGAVDHRWKDRIFIGLVLATVGVFLLQSHSTRKEAISDLMHSRRSIYHSPNPKAAEAHRKPTKEEERLSA</sequence>
<dbReference type="SUPFAM" id="SSF46565">
    <property type="entry name" value="Chaperone J-domain"/>
    <property type="match status" value="1"/>
</dbReference>
<dbReference type="Proteomes" id="UP000629468">
    <property type="component" value="Unassembled WGS sequence"/>
</dbReference>
<feature type="region of interest" description="Disordered" evidence="1">
    <location>
        <begin position="180"/>
        <end position="204"/>
    </location>
</feature>
<dbReference type="PRINTS" id="PR00625">
    <property type="entry name" value="JDOMAIN"/>
</dbReference>
<dbReference type="InterPro" id="IPR050817">
    <property type="entry name" value="DjlA_DnaK_co-chaperone"/>
</dbReference>
<reference evidence="3 4" key="1">
    <citation type="journal article" name="Sci. Rep.">
        <title>Telomere-to-telomere assembled and centromere annotated genomes of the two main subspecies of the button mushroom Agaricus bisporus reveal especially polymorphic chromosome ends.</title>
        <authorList>
            <person name="Sonnenberg A.S.M."/>
            <person name="Sedaghat-Telgerd N."/>
            <person name="Lavrijssen B."/>
            <person name="Ohm R.A."/>
            <person name="Hendrickx P.M."/>
            <person name="Scholtmeijer K."/>
            <person name="Baars J.J.P."/>
            <person name="van Peer A."/>
        </authorList>
    </citation>
    <scope>NUCLEOTIDE SEQUENCE [LARGE SCALE GENOMIC DNA]</scope>
    <source>
        <strain evidence="3 4">H119_p4</strain>
    </source>
</reference>
<dbReference type="CDD" id="cd06257">
    <property type="entry name" value="DnaJ"/>
    <property type="match status" value="1"/>
</dbReference>
<proteinExistence type="predicted"/>
<organism evidence="3 4">
    <name type="scientific">Agaricus bisporus var. burnettii</name>
    <dbReference type="NCBI Taxonomy" id="192524"/>
    <lineage>
        <taxon>Eukaryota</taxon>
        <taxon>Fungi</taxon>
        <taxon>Dikarya</taxon>
        <taxon>Basidiomycota</taxon>
        <taxon>Agaricomycotina</taxon>
        <taxon>Agaricomycetes</taxon>
        <taxon>Agaricomycetidae</taxon>
        <taxon>Agaricales</taxon>
        <taxon>Agaricineae</taxon>
        <taxon>Agaricaceae</taxon>
        <taxon>Agaricus</taxon>
    </lineage>
</organism>
<feature type="domain" description="J" evidence="2">
    <location>
        <begin position="42"/>
        <end position="102"/>
    </location>
</feature>
<dbReference type="InterPro" id="IPR036869">
    <property type="entry name" value="J_dom_sf"/>
</dbReference>
<dbReference type="Pfam" id="PF00226">
    <property type="entry name" value="DnaJ"/>
    <property type="match status" value="1"/>
</dbReference>
<dbReference type="PROSITE" id="PS50076">
    <property type="entry name" value="DNAJ_2"/>
    <property type="match status" value="1"/>
</dbReference>
<evidence type="ECO:0000313" key="3">
    <source>
        <dbReference type="EMBL" id="KAF7783020.1"/>
    </source>
</evidence>
<dbReference type="EMBL" id="JABXXO010000003">
    <property type="protein sequence ID" value="KAF7783020.1"/>
    <property type="molecule type" value="Genomic_DNA"/>
</dbReference>
<dbReference type="AlphaFoldDB" id="A0A8H7F8Z9"/>
<dbReference type="Gene3D" id="1.10.287.110">
    <property type="entry name" value="DnaJ domain"/>
    <property type="match status" value="1"/>
</dbReference>
<accession>A0A8H7F8Z9</accession>
<dbReference type="SMART" id="SM00271">
    <property type="entry name" value="DnaJ"/>
    <property type="match status" value="1"/>
</dbReference>